<proteinExistence type="predicted"/>
<name>A0A6J2T029_DROLE</name>
<feature type="compositionally biased region" description="Basic and acidic residues" evidence="1">
    <location>
        <begin position="253"/>
        <end position="262"/>
    </location>
</feature>
<keyword evidence="2" id="KW-1185">Reference proteome</keyword>
<feature type="region of interest" description="Disordered" evidence="1">
    <location>
        <begin position="1"/>
        <end position="20"/>
    </location>
</feature>
<feature type="region of interest" description="Disordered" evidence="1">
    <location>
        <begin position="237"/>
        <end position="264"/>
    </location>
</feature>
<feature type="compositionally biased region" description="Basic residues" evidence="1">
    <location>
        <begin position="1"/>
        <end position="10"/>
    </location>
</feature>
<organism evidence="2 3">
    <name type="scientific">Drosophila lebanonensis</name>
    <name type="common">Fruit fly</name>
    <name type="synonym">Scaptodrosophila lebanonensis</name>
    <dbReference type="NCBI Taxonomy" id="7225"/>
    <lineage>
        <taxon>Eukaryota</taxon>
        <taxon>Metazoa</taxon>
        <taxon>Ecdysozoa</taxon>
        <taxon>Arthropoda</taxon>
        <taxon>Hexapoda</taxon>
        <taxon>Insecta</taxon>
        <taxon>Pterygota</taxon>
        <taxon>Neoptera</taxon>
        <taxon>Endopterygota</taxon>
        <taxon>Diptera</taxon>
        <taxon>Brachycera</taxon>
        <taxon>Muscomorpha</taxon>
        <taxon>Ephydroidea</taxon>
        <taxon>Drosophilidae</taxon>
        <taxon>Scaptodrosophila</taxon>
    </lineage>
</organism>
<accession>A0A6J2T029</accession>
<feature type="compositionally biased region" description="Basic and acidic residues" evidence="1">
    <location>
        <begin position="1309"/>
        <end position="1319"/>
    </location>
</feature>
<gene>
    <name evidence="3" type="primary">LOC115620883</name>
</gene>
<evidence type="ECO:0000313" key="2">
    <source>
        <dbReference type="Proteomes" id="UP000504634"/>
    </source>
</evidence>
<sequence length="1666" mass="188866">MDLKKKRSSLRKLPQQDDEETRITALKRRVSFSGKKFVREFHDTETERWQTSYELSDHVSDSTGQRSSSISNSSIIADAEVPKSAQRSLLSVFDKENIPLSSDSVAQKDMSLRLQRSTSFTLLPEELLKARRPFSAVEVDSRFQSFSQSEVGLANLHNATYSYQETTLDLVDNTVFRVDPSKAGIFMASKDCREECMTANVPLSTSNTISKEENTCASANNVAGSSDSLMDITLLPHVGASGPQTSNVAEPSPPKERREQHAASDSFMDVTPLGMVLDTKLQVPDVSTTDKQELKSTEGHQKVIVKQIAITRNQEKEKQKTRIFEEADLDISFDSPYKARTMYPEPPKYNNASLINDASFALRDISNPNSLMDDSLMSTSVIALEPGVSKKLNMQQMNDDIESGRIKIFPKGPKTPSTDRKNNLLSTWSRVNYIDNDSQTVDFIKKRCTLNFSLGEDMKMSPERKEDSKIAPELAIEKVTIAEKENQKNKYRVSQADERMLNNTSFLIHAKLGDETVSQDSSKFPSRRETTYYNTSLELDDLSKQQEEVSTIETISKPRKTSHLTQAMEEGVLVPPTDNIGTIKPSIPVHTSAQDALKLRHTMHINQTMDEEALEPIINGTEMPANDVIEKLVQPRQTLNIAEAMDEVTDVISTQTPPSRELRNISKPRQTMHVNEAMEETLLDPDPNEHIICESINGDSTQPSTHANENHSKPRQTIHVNEAMEETLQDPDQSKDIDVDFIQTASPKTENRLKSRQSLHITKAMEETLQSPCNDIESQPINEEYIGTYTSYSQMNDNLIQATSSTGEKKHRQTVYTTEEMEESLLSVSHNVSEAVKEKSTKCRQTLHAAEPINEENSDEKLSIVNHIAVGKAETGVKLRHTIYTIEAMDEETISPKPKDNITKATESRLKSRQTLNLIETIEDSFLSPPNVNSNALLSTAHKTILEVTPYTNPKRKIGQLTPYTPARSILEFEDIEEQCMNTSISGIADLDLSTAAPNKHRSTLFEVKDIEFDDAVNHIGNQIRKTNISRIPSPSPLVARKNSINQLCQPVDMDIDMDSSIKDLPALGNTKRLPIHLTPHLPIAKKRHTLIFADNYISDASTKESPVALPHRNENCSDTLEFNLSSRTMHPLTPNNKSKSRIPVLVNKSNMNSPLEESLMLAKDINEEDYSVQVPRHCIAQRNRSVFQSEEPQPDDFKNMDETKFMDFKLTPEEEAIILDENPITISDVSEYFLPQRKFSKNPPIVEALKDNSTDRSRRNSNELRFQKMTQINTNLTIDVTLFDAKRNEDLSDIENERISLVSSLENSDGHKDNKDTANEDDIPEIGDPNACEQSMGVSAVACKKCKHCRRSLPGTDSSFALPQESVFPDLGMEELRRLRQKPSITDVHKFWDLKELQRFSNVQDDSTNENGTDKDIAALEEVFDWFHKSLERILSKPTPMKFPIGKAPFCQRLENLLQSQSANWIFDYQLQFSKKYIFTNRLIPTLRIFVNYEPIDLLETAVHVCSIEVDSRKEHVASFNVHEHLHDFQLKLKLPLNLMEMLEGNDEQAFLQFLSRVDQICCNVRTKCRDMNRVLISTQARLLREGNITVARKYLRNTVEANDYIRVDSKEFVVQIANIDEVSFKDILRPHLYLYNEDIQYLPKGTNFLKLFFENPAQHLKSKS</sequence>
<dbReference type="GeneID" id="115620883"/>
<reference evidence="3" key="1">
    <citation type="submission" date="2025-08" db="UniProtKB">
        <authorList>
            <consortium name="RefSeq"/>
        </authorList>
    </citation>
    <scope>IDENTIFICATION</scope>
    <source>
        <strain evidence="3">11010-0011.00</strain>
        <tissue evidence="3">Whole body</tissue>
    </source>
</reference>
<evidence type="ECO:0000313" key="3">
    <source>
        <dbReference type="RefSeq" id="XP_030370221.1"/>
    </source>
</evidence>
<dbReference type="Proteomes" id="UP000504634">
    <property type="component" value="Unplaced"/>
</dbReference>
<dbReference type="OrthoDB" id="7762739at2759"/>
<protein>
    <submittedName>
        <fullName evidence="3">Uncharacterized protein LOC115620883 isoform X1</fullName>
    </submittedName>
</protein>
<dbReference type="RefSeq" id="XP_030370221.1">
    <property type="nucleotide sequence ID" value="XM_030514361.1"/>
</dbReference>
<feature type="region of interest" description="Disordered" evidence="1">
    <location>
        <begin position="52"/>
        <end position="72"/>
    </location>
</feature>
<feature type="region of interest" description="Disordered" evidence="1">
    <location>
        <begin position="1306"/>
        <end position="1326"/>
    </location>
</feature>
<evidence type="ECO:0000256" key="1">
    <source>
        <dbReference type="SAM" id="MobiDB-lite"/>
    </source>
</evidence>